<evidence type="ECO:0000313" key="3">
    <source>
        <dbReference type="EMBL" id="AQK65880.1"/>
    </source>
</evidence>
<dbReference type="EMBL" id="CM000781">
    <property type="protein sequence ID" value="AQK65922.1"/>
    <property type="molecule type" value="Genomic_DNA"/>
</dbReference>
<dbReference type="EMBL" id="CM000781">
    <property type="protein sequence ID" value="AQK65898.1"/>
    <property type="molecule type" value="Genomic_DNA"/>
</dbReference>
<feature type="compositionally biased region" description="Basic residues" evidence="1">
    <location>
        <begin position="73"/>
        <end position="85"/>
    </location>
</feature>
<dbReference type="EMBL" id="CM000781">
    <property type="protein sequence ID" value="AQK65905.1"/>
    <property type="molecule type" value="Genomic_DNA"/>
</dbReference>
<gene>
    <name evidence="3" type="ORF">ZEAMMB73_Zm00001d014330</name>
</gene>
<dbReference type="EMBL" id="CM000781">
    <property type="protein sequence ID" value="AQK65896.1"/>
    <property type="molecule type" value="Genomic_DNA"/>
</dbReference>
<evidence type="ECO:0000313" key="2">
    <source>
        <dbReference type="EMBL" id="ACN34391.1"/>
    </source>
</evidence>
<reference evidence="2" key="1">
    <citation type="journal article" date="2009" name="PLoS Genet.">
        <title>Sequencing, mapping, and analysis of 27,455 maize full-length cDNAs.</title>
        <authorList>
            <person name="Soderlund C."/>
            <person name="Descour A."/>
            <person name="Kudrna D."/>
            <person name="Bomhoff M."/>
            <person name="Boyd L."/>
            <person name="Currie J."/>
            <person name="Angelova A."/>
            <person name="Collura K."/>
            <person name="Wissotski M."/>
            <person name="Ashley E."/>
            <person name="Morrow D."/>
            <person name="Fernandes J."/>
            <person name="Walbot V."/>
            <person name="Yu Y."/>
        </authorList>
    </citation>
    <scope>NUCLEOTIDE SEQUENCE</scope>
    <source>
        <strain evidence="2">B73</strain>
    </source>
</reference>
<dbReference type="EMBL" id="CM000781">
    <property type="protein sequence ID" value="AQK65883.1"/>
    <property type="molecule type" value="Genomic_DNA"/>
</dbReference>
<accession>C0PGS5</accession>
<dbReference type="EMBL" id="CM000781">
    <property type="protein sequence ID" value="AQK65906.1"/>
    <property type="molecule type" value="Genomic_DNA"/>
</dbReference>
<dbReference type="EMBL" id="CM000781">
    <property type="protein sequence ID" value="AQK65880.1"/>
    <property type="molecule type" value="Genomic_DNA"/>
</dbReference>
<dbReference type="EMBL" id="CM000781">
    <property type="protein sequence ID" value="AQK65916.1"/>
    <property type="molecule type" value="Genomic_DNA"/>
</dbReference>
<dbReference type="EMBL" id="CM000781">
    <property type="protein sequence ID" value="AQK65900.1"/>
    <property type="molecule type" value="Genomic_DNA"/>
</dbReference>
<dbReference type="EMBL" id="CM000781">
    <property type="protein sequence ID" value="AQK65892.1"/>
    <property type="molecule type" value="Genomic_DNA"/>
</dbReference>
<reference evidence="3" key="2">
    <citation type="submission" date="2015-12" db="EMBL/GenBank/DDBJ databases">
        <title>Update maize B73 reference genome by single molecule sequencing technologies.</title>
        <authorList>
            <consortium name="Maize Genome Sequencing Project"/>
            <person name="Ware D."/>
        </authorList>
    </citation>
    <scope>NUCLEOTIDE SEQUENCE</scope>
    <source>
        <tissue evidence="3">Seedling</tissue>
    </source>
</reference>
<dbReference type="EMBL" id="CM000781">
    <property type="protein sequence ID" value="AQK65920.1"/>
    <property type="molecule type" value="Genomic_DNA"/>
</dbReference>
<sequence>MFVKVIKHLQGPSMTSRSWWWRRWERTPRRFASRGGDPTSVLNRHLVPRLRRRRLLPPLARLRGPRWRQAPPSRRHLPLQHRPPRPRSAAPMSMMATRRTAPRAPPRSAAATPTQLLLVRSVCRLMSSWRHADLTATKRATHVLTDLAKNYKNRCSHCRGVHPIEF</sequence>
<dbReference type="EMBL" id="CM000781">
    <property type="protein sequence ID" value="AQK65915.1"/>
    <property type="molecule type" value="Genomic_DNA"/>
</dbReference>
<name>C0PGS5_MAIZE</name>
<protein>
    <submittedName>
        <fullName evidence="3">Ras-related small GTP-binding family protein</fullName>
    </submittedName>
</protein>
<dbReference type="EMBL" id="CM000781">
    <property type="protein sequence ID" value="AQK65911.1"/>
    <property type="molecule type" value="Genomic_DNA"/>
</dbReference>
<dbReference type="EMBL" id="CM000781">
    <property type="protein sequence ID" value="AQK65889.1"/>
    <property type="molecule type" value="Genomic_DNA"/>
</dbReference>
<dbReference type="ExpressionAtlas" id="C0PGS5">
    <property type="expression patterns" value="baseline and differential"/>
</dbReference>
<organism evidence="2">
    <name type="scientific">Zea mays</name>
    <name type="common">Maize</name>
    <dbReference type="NCBI Taxonomy" id="4577"/>
    <lineage>
        <taxon>Eukaryota</taxon>
        <taxon>Viridiplantae</taxon>
        <taxon>Streptophyta</taxon>
        <taxon>Embryophyta</taxon>
        <taxon>Tracheophyta</taxon>
        <taxon>Spermatophyta</taxon>
        <taxon>Magnoliopsida</taxon>
        <taxon>Liliopsida</taxon>
        <taxon>Poales</taxon>
        <taxon>Poaceae</taxon>
        <taxon>PACMAD clade</taxon>
        <taxon>Panicoideae</taxon>
        <taxon>Andropogonodae</taxon>
        <taxon>Andropogoneae</taxon>
        <taxon>Tripsacinae</taxon>
        <taxon>Zea</taxon>
    </lineage>
</organism>
<dbReference type="HOGENOM" id="CLU_1605153_0_0_1"/>
<feature type="compositionally biased region" description="Low complexity" evidence="1">
    <location>
        <begin position="87"/>
        <end position="99"/>
    </location>
</feature>
<feature type="region of interest" description="Disordered" evidence="1">
    <location>
        <begin position="64"/>
        <end position="111"/>
    </location>
</feature>
<dbReference type="PaxDb" id="4577-GRMZM2G013196_P02"/>
<proteinExistence type="evidence at transcript level"/>
<evidence type="ECO:0000256" key="1">
    <source>
        <dbReference type="SAM" id="MobiDB-lite"/>
    </source>
</evidence>
<dbReference type="EMBL" id="CM000781">
    <property type="protein sequence ID" value="AQK65907.1"/>
    <property type="molecule type" value="Genomic_DNA"/>
</dbReference>
<dbReference type="AlphaFoldDB" id="C0PGS5"/>
<dbReference type="EMBL" id="BT067494">
    <property type="protein sequence ID" value="ACN34391.1"/>
    <property type="molecule type" value="mRNA"/>
</dbReference>
<dbReference type="EMBL" id="CM000781">
    <property type="protein sequence ID" value="AQK65919.1"/>
    <property type="molecule type" value="Genomic_DNA"/>
</dbReference>
<dbReference type="EMBL" id="CM000781">
    <property type="protein sequence ID" value="AQK65895.1"/>
    <property type="molecule type" value="Genomic_DNA"/>
</dbReference>